<organism evidence="1 2">
    <name type="scientific">Rhabditophanes sp. KR3021</name>
    <dbReference type="NCBI Taxonomy" id="114890"/>
    <lineage>
        <taxon>Eukaryota</taxon>
        <taxon>Metazoa</taxon>
        <taxon>Ecdysozoa</taxon>
        <taxon>Nematoda</taxon>
        <taxon>Chromadorea</taxon>
        <taxon>Rhabditida</taxon>
        <taxon>Tylenchina</taxon>
        <taxon>Panagrolaimomorpha</taxon>
        <taxon>Strongyloidoidea</taxon>
        <taxon>Alloionematidae</taxon>
        <taxon>Rhabditophanes</taxon>
    </lineage>
</organism>
<evidence type="ECO:0000313" key="1">
    <source>
        <dbReference type="Proteomes" id="UP000095286"/>
    </source>
</evidence>
<accession>A0AC35TSG0</accession>
<evidence type="ECO:0000313" key="2">
    <source>
        <dbReference type="WBParaSite" id="RSKR_0000374800.1"/>
    </source>
</evidence>
<reference evidence="2" key="1">
    <citation type="submission" date="2016-11" db="UniProtKB">
        <authorList>
            <consortium name="WormBaseParasite"/>
        </authorList>
    </citation>
    <scope>IDENTIFICATION</scope>
    <source>
        <strain evidence="2">KR3021</strain>
    </source>
</reference>
<sequence length="197" mass="21869">MVNQYSQNILQSIQSPAAQFLLGNTGKPLNLQQLMQDFNNGPPAKKRSLEISSPGPCSPHSTHSATSGSTTKSDSLSPDFIQTITASSSPDPQTPNSQCSSLNRSSSLRKPPAPIPAEKKDDSYFERRRKNNAAAKKSRDQRRRKEEGVASRNQELEEENIRLRSEVSLLKADLTRHQMMIFSQNATNAMKNLESEK</sequence>
<dbReference type="Proteomes" id="UP000095286">
    <property type="component" value="Unplaced"/>
</dbReference>
<dbReference type="WBParaSite" id="RSKR_0000374800.1">
    <property type="protein sequence ID" value="RSKR_0000374800.1"/>
    <property type="gene ID" value="RSKR_0000374800"/>
</dbReference>
<protein>
    <submittedName>
        <fullName evidence="2">BZIP domain-containing protein</fullName>
    </submittedName>
</protein>
<proteinExistence type="predicted"/>
<name>A0AC35TSG0_9BILA</name>